<accession>A0ABY9REV7</accession>
<proteinExistence type="predicted"/>
<dbReference type="PANTHER" id="PTHR10357:SF213">
    <property type="entry name" value="ALPHA AMYLASE CATALYTIC REGION"/>
    <property type="match status" value="1"/>
</dbReference>
<dbReference type="GO" id="GO:0016787">
    <property type="term" value="F:hydrolase activity"/>
    <property type="evidence" value="ECO:0007669"/>
    <property type="project" value="UniProtKB-KW"/>
</dbReference>
<dbReference type="Gene3D" id="3.90.400.10">
    <property type="entry name" value="Oligo-1,6-glucosidase, Domain 2"/>
    <property type="match status" value="1"/>
</dbReference>
<dbReference type="InterPro" id="IPR017853">
    <property type="entry name" value="GH"/>
</dbReference>
<dbReference type="SUPFAM" id="SSF51445">
    <property type="entry name" value="(Trans)glycosidases"/>
    <property type="match status" value="1"/>
</dbReference>
<keyword evidence="2" id="KW-0378">Hydrolase</keyword>
<feature type="domain" description="Glycosyl hydrolase family 13 catalytic" evidence="1">
    <location>
        <begin position="93"/>
        <end position="540"/>
    </location>
</feature>
<organism evidence="2 3">
    <name type="scientific">Undibacterium cyanobacteriorum</name>
    <dbReference type="NCBI Taxonomy" id="3073561"/>
    <lineage>
        <taxon>Bacteria</taxon>
        <taxon>Pseudomonadati</taxon>
        <taxon>Pseudomonadota</taxon>
        <taxon>Betaproteobacteria</taxon>
        <taxon>Burkholderiales</taxon>
        <taxon>Oxalobacteraceae</taxon>
        <taxon>Undibacterium</taxon>
    </lineage>
</organism>
<dbReference type="EMBL" id="CP133720">
    <property type="protein sequence ID" value="WMW79761.1"/>
    <property type="molecule type" value="Genomic_DNA"/>
</dbReference>
<dbReference type="Gene3D" id="2.60.40.1180">
    <property type="entry name" value="Golgi alpha-mannosidase II"/>
    <property type="match status" value="1"/>
</dbReference>
<dbReference type="Gene3D" id="3.20.20.80">
    <property type="entry name" value="Glycosidases"/>
    <property type="match status" value="1"/>
</dbReference>
<keyword evidence="3" id="KW-1185">Reference proteome</keyword>
<dbReference type="RefSeq" id="WP_309481256.1">
    <property type="nucleotide sequence ID" value="NZ_CP133720.1"/>
</dbReference>
<sequence length="675" mass="76403">MPIMIAAHSNVDSSNFALDRTALFDQRWSAHGATLEQCLQRIYGESQSSTLLANMKGALQQALLERADELIELDRQRAANGNWFCQQDMLAYCAYVDRFAGNLNGVRDRIPHLQELGVRYLHLLPFLRARAGENDGGFAVSSFEEVQTELGTVDDLRQLCVDLRAAGISLCSDLVLNHVADDHAWALAAQQGDPDYQAFFHIFENREIPDRYEQSLGQIFPQAAPGNFTWVPGLQRWVWTTFYPFQWDLNYANPQVLLQMVKAMLQLANWGIEAFRLDSTAFLWKRLGTNCMNQEEAHWILQAMRAVVQMVCPAVLLKAEAIVPTADLPPYLGDSAKQIKECHIAYHSSLMAASWVALAEQRNDALLAVFENTPSLPEQTTWLNYVRCHDDIGWNVLRAELNRNVDRNADETKADQLGVKTSALQRLQAASNFYSEEENSFADGRRFQASDPTAVHGTVGMAASLCGVHGLELRGNEMAVRRLLMLYSLAFSFGGMPLLYMGDELGQTNELDYQNDPQRRHDARWLQRPFFDVQAVRRARHDDGQSADANITVSEEIFQNLRRLIQQRRALPALAAHASRHVVNLNNPAVLGFVRRRSEADHHQDVFCLFNFSENEQIIAAELAQQGMRSAGLVNSSSEYDLQQRRHHSLDPDSAWYDAERQIKIAPYSAIWFYA</sequence>
<dbReference type="InterPro" id="IPR045857">
    <property type="entry name" value="O16G_dom_2"/>
</dbReference>
<reference evidence="2" key="1">
    <citation type="submission" date="2023-09" db="EMBL/GenBank/DDBJ databases">
        <title>Undibacterium sp. 20NA77.5 isolated from freshwater.</title>
        <authorList>
            <person name="Le V."/>
            <person name="Ko S.-R."/>
            <person name="Ahn C.-Y."/>
            <person name="Oh H.-M."/>
        </authorList>
    </citation>
    <scope>NUCLEOTIDE SEQUENCE</scope>
    <source>
        <strain evidence="2">20NA77.5</strain>
    </source>
</reference>
<gene>
    <name evidence="2" type="ORF">RF679_14010</name>
</gene>
<dbReference type="InterPro" id="IPR006047">
    <property type="entry name" value="GH13_cat_dom"/>
</dbReference>
<dbReference type="InterPro" id="IPR013780">
    <property type="entry name" value="Glyco_hydro_b"/>
</dbReference>
<evidence type="ECO:0000313" key="2">
    <source>
        <dbReference type="EMBL" id="WMW79761.1"/>
    </source>
</evidence>
<evidence type="ECO:0000259" key="1">
    <source>
        <dbReference type="SMART" id="SM00642"/>
    </source>
</evidence>
<protein>
    <submittedName>
        <fullName evidence="2">Alpha-amylase family glycosyl hydrolase</fullName>
    </submittedName>
</protein>
<name>A0ABY9REV7_9BURK</name>
<dbReference type="Proteomes" id="UP001181355">
    <property type="component" value="Chromosome"/>
</dbReference>
<dbReference type="PANTHER" id="PTHR10357">
    <property type="entry name" value="ALPHA-AMYLASE FAMILY MEMBER"/>
    <property type="match status" value="1"/>
</dbReference>
<dbReference type="Gene3D" id="1.10.1740.10">
    <property type="match status" value="1"/>
</dbReference>
<dbReference type="Pfam" id="PF00128">
    <property type="entry name" value="Alpha-amylase"/>
    <property type="match status" value="1"/>
</dbReference>
<evidence type="ECO:0000313" key="3">
    <source>
        <dbReference type="Proteomes" id="UP001181355"/>
    </source>
</evidence>
<dbReference type="SMART" id="SM00642">
    <property type="entry name" value="Aamy"/>
    <property type="match status" value="1"/>
</dbReference>